<dbReference type="Gene3D" id="1.10.1660.10">
    <property type="match status" value="1"/>
</dbReference>
<evidence type="ECO:0000313" key="3">
    <source>
        <dbReference type="EMBL" id="USY23370.1"/>
    </source>
</evidence>
<name>A0ABY5DHC7_9ACTN</name>
<proteinExistence type="predicted"/>
<sequence>MSHTLKPDDALRPGEVARLMGVHHRTVIRWADTGKIPHFRTTGGHRRFRRQHVDSLIAERLNPGNPKPSSVRGLS</sequence>
<protein>
    <submittedName>
        <fullName evidence="3">Excisionase family DNA-binding protein</fullName>
    </submittedName>
</protein>
<feature type="domain" description="HTH merR-type" evidence="2">
    <location>
        <begin position="10"/>
        <end position="54"/>
    </location>
</feature>
<feature type="region of interest" description="Disordered" evidence="1">
    <location>
        <begin position="56"/>
        <end position="75"/>
    </location>
</feature>
<keyword evidence="4" id="KW-1185">Reference proteome</keyword>
<dbReference type="NCBIfam" id="TIGR01764">
    <property type="entry name" value="excise"/>
    <property type="match status" value="1"/>
</dbReference>
<dbReference type="InterPro" id="IPR041657">
    <property type="entry name" value="HTH_17"/>
</dbReference>
<dbReference type="EMBL" id="CP099837">
    <property type="protein sequence ID" value="USY23370.1"/>
    <property type="molecule type" value="Genomic_DNA"/>
</dbReference>
<accession>A0ABY5DHC7</accession>
<dbReference type="InterPro" id="IPR009061">
    <property type="entry name" value="DNA-bd_dom_put_sf"/>
</dbReference>
<organism evidence="3 4">
    <name type="scientific">Nocardiopsis exhalans</name>
    <dbReference type="NCBI Taxonomy" id="163604"/>
    <lineage>
        <taxon>Bacteria</taxon>
        <taxon>Bacillati</taxon>
        <taxon>Actinomycetota</taxon>
        <taxon>Actinomycetes</taxon>
        <taxon>Streptosporangiales</taxon>
        <taxon>Nocardiopsidaceae</taxon>
        <taxon>Nocardiopsis</taxon>
    </lineage>
</organism>
<dbReference type="PROSITE" id="PS50937">
    <property type="entry name" value="HTH_MERR_2"/>
    <property type="match status" value="1"/>
</dbReference>
<dbReference type="SUPFAM" id="SSF46955">
    <property type="entry name" value="Putative DNA-binding domain"/>
    <property type="match status" value="1"/>
</dbReference>
<dbReference type="InterPro" id="IPR000551">
    <property type="entry name" value="MerR-type_HTH_dom"/>
</dbReference>
<dbReference type="Pfam" id="PF12728">
    <property type="entry name" value="HTH_17"/>
    <property type="match status" value="1"/>
</dbReference>
<dbReference type="Proteomes" id="UP001055940">
    <property type="component" value="Chromosome"/>
</dbReference>
<evidence type="ECO:0000256" key="1">
    <source>
        <dbReference type="SAM" id="MobiDB-lite"/>
    </source>
</evidence>
<gene>
    <name evidence="3" type="ORF">NE857_21295</name>
</gene>
<evidence type="ECO:0000313" key="4">
    <source>
        <dbReference type="Proteomes" id="UP001055940"/>
    </source>
</evidence>
<dbReference type="CDD" id="cd04762">
    <property type="entry name" value="HTH_MerR-trunc"/>
    <property type="match status" value="1"/>
</dbReference>
<keyword evidence="3" id="KW-0238">DNA-binding</keyword>
<reference evidence="3" key="1">
    <citation type="submission" date="2022-06" db="EMBL/GenBank/DDBJ databases">
        <authorList>
            <person name="Ping M."/>
        </authorList>
    </citation>
    <scope>NUCLEOTIDE SEQUENCE</scope>
    <source>
        <strain evidence="3">JCM11759T</strain>
    </source>
</reference>
<dbReference type="GO" id="GO:0003677">
    <property type="term" value="F:DNA binding"/>
    <property type="evidence" value="ECO:0007669"/>
    <property type="project" value="UniProtKB-KW"/>
</dbReference>
<dbReference type="RefSeq" id="WP_254422057.1">
    <property type="nucleotide sequence ID" value="NZ_CP099837.1"/>
</dbReference>
<dbReference type="InterPro" id="IPR010093">
    <property type="entry name" value="SinI_DNA-bd"/>
</dbReference>
<evidence type="ECO:0000259" key="2">
    <source>
        <dbReference type="PROSITE" id="PS50937"/>
    </source>
</evidence>